<dbReference type="PROSITE" id="PS01081">
    <property type="entry name" value="HTH_TETR_1"/>
    <property type="match status" value="1"/>
</dbReference>
<dbReference type="Proteomes" id="UP000181917">
    <property type="component" value="Unassembled WGS sequence"/>
</dbReference>
<dbReference type="InterPro" id="IPR009057">
    <property type="entry name" value="Homeodomain-like_sf"/>
</dbReference>
<dbReference type="SUPFAM" id="SSF46689">
    <property type="entry name" value="Homeodomain-like"/>
    <property type="match status" value="1"/>
</dbReference>
<evidence type="ECO:0000313" key="4">
    <source>
        <dbReference type="EMBL" id="SDQ47619.1"/>
    </source>
</evidence>
<dbReference type="InterPro" id="IPR001647">
    <property type="entry name" value="HTH_TetR"/>
</dbReference>
<dbReference type="STRING" id="37928.SAMN04489742_1269"/>
<dbReference type="Gene3D" id="1.10.357.10">
    <property type="entry name" value="Tetracycline Repressor, domain 2"/>
    <property type="match status" value="1"/>
</dbReference>
<dbReference type="AlphaFoldDB" id="A0A1H1B6R1"/>
<evidence type="ECO:0000313" key="5">
    <source>
        <dbReference type="Proteomes" id="UP000181917"/>
    </source>
</evidence>
<evidence type="ECO:0000256" key="2">
    <source>
        <dbReference type="PROSITE-ProRule" id="PRU00335"/>
    </source>
</evidence>
<keyword evidence="1 2" id="KW-0238">DNA-binding</keyword>
<dbReference type="RefSeq" id="WP_074699698.1">
    <property type="nucleotide sequence ID" value="NZ_CP018863.1"/>
</dbReference>
<accession>A0A1H1B6R1</accession>
<dbReference type="Pfam" id="PF00440">
    <property type="entry name" value="TetR_N"/>
    <property type="match status" value="1"/>
</dbReference>
<gene>
    <name evidence="4" type="ORF">SAMN04489742_1269</name>
</gene>
<dbReference type="PROSITE" id="PS50977">
    <property type="entry name" value="HTH_TETR_2"/>
    <property type="match status" value="1"/>
</dbReference>
<evidence type="ECO:0000256" key="1">
    <source>
        <dbReference type="ARBA" id="ARBA00023125"/>
    </source>
</evidence>
<protein>
    <submittedName>
        <fullName evidence="4">DNA-binding transcriptional regulator, AcrR family</fullName>
    </submittedName>
</protein>
<name>A0A1H1B6R1_9MICC</name>
<proteinExistence type="predicted"/>
<evidence type="ECO:0000259" key="3">
    <source>
        <dbReference type="PROSITE" id="PS50977"/>
    </source>
</evidence>
<dbReference type="InterPro" id="IPR023772">
    <property type="entry name" value="DNA-bd_HTH_TetR-type_CS"/>
</dbReference>
<sequence length="208" mass="22907">MSQLLSLRDRKRAETWAALHLSASGTALDKGLECVTVDAVAADAGVSPRTFFNYFASKEDAVLGLQEPFVDESMLAEFDVDGDLLASVSHLMHAVTRTIHGSADENGNRCREVICKYPQLMHRRFQYIVKVEQLVTDAVAERLAPSSRWAAAPAGYNVEDVAKMLVLVAGAGLRFAIQKTMSHPTRESQSEALDQGMELMRNILKELL</sequence>
<feature type="domain" description="HTH tetR-type" evidence="3">
    <location>
        <begin position="13"/>
        <end position="73"/>
    </location>
</feature>
<feature type="DNA-binding region" description="H-T-H motif" evidence="2">
    <location>
        <begin position="36"/>
        <end position="55"/>
    </location>
</feature>
<reference evidence="4 5" key="1">
    <citation type="submission" date="2016-10" db="EMBL/GenBank/DDBJ databases">
        <authorList>
            <person name="de Groot N.N."/>
        </authorList>
    </citation>
    <scope>NUCLEOTIDE SEQUENCE [LARGE SCALE GENOMIC DNA]</scope>
    <source>
        <strain evidence="4 5">DSM 20117</strain>
    </source>
</reference>
<dbReference type="EMBL" id="FNKH01000002">
    <property type="protein sequence ID" value="SDQ47619.1"/>
    <property type="molecule type" value="Genomic_DNA"/>
</dbReference>
<organism evidence="4 5">
    <name type="scientific">Crystallibacter crystallopoietes</name>
    <dbReference type="NCBI Taxonomy" id="37928"/>
    <lineage>
        <taxon>Bacteria</taxon>
        <taxon>Bacillati</taxon>
        <taxon>Actinomycetota</taxon>
        <taxon>Actinomycetes</taxon>
        <taxon>Micrococcales</taxon>
        <taxon>Micrococcaceae</taxon>
        <taxon>Crystallibacter</taxon>
    </lineage>
</organism>
<dbReference type="KEGG" id="acry:AC20117_11010"/>
<dbReference type="GO" id="GO:0003677">
    <property type="term" value="F:DNA binding"/>
    <property type="evidence" value="ECO:0007669"/>
    <property type="project" value="UniProtKB-UniRule"/>
</dbReference>
<keyword evidence="5" id="KW-1185">Reference proteome</keyword>